<dbReference type="EMBL" id="FMWL01000009">
    <property type="protein sequence ID" value="SCZ79932.1"/>
    <property type="molecule type" value="Genomic_DNA"/>
</dbReference>
<dbReference type="GO" id="GO:0005829">
    <property type="term" value="C:cytosol"/>
    <property type="evidence" value="ECO:0007669"/>
    <property type="project" value="TreeGrafter"/>
</dbReference>
<dbReference type="GO" id="GO:0071555">
    <property type="term" value="P:cell wall organization"/>
    <property type="evidence" value="ECO:0007669"/>
    <property type="project" value="UniProtKB-KW"/>
</dbReference>
<comment type="pathway">
    <text evidence="4 16">Cell wall biogenesis; peptidoglycan biosynthesis.</text>
</comment>
<comment type="subcellular location">
    <subcellularLocation>
        <location evidence="3 16">Cytoplasm</location>
    </subcellularLocation>
</comment>
<dbReference type="GO" id="GO:0071949">
    <property type="term" value="F:FAD binding"/>
    <property type="evidence" value="ECO:0007669"/>
    <property type="project" value="InterPro"/>
</dbReference>
<dbReference type="SUPFAM" id="SSF56194">
    <property type="entry name" value="Uridine diphospho-N-Acetylenolpyruvylglucosamine reductase, MurB, C-terminal domain"/>
    <property type="match status" value="1"/>
</dbReference>
<keyword evidence="10 16" id="KW-0133">Cell shape</keyword>
<evidence type="ECO:0000256" key="14">
    <source>
        <dbReference type="ARBA" id="ARBA00023316"/>
    </source>
</evidence>
<keyword evidence="6 16" id="KW-0132">Cell division</keyword>
<evidence type="ECO:0000259" key="17">
    <source>
        <dbReference type="PROSITE" id="PS51387"/>
    </source>
</evidence>
<feature type="active site" description="Proton donor" evidence="16">
    <location>
        <position position="239"/>
    </location>
</feature>
<dbReference type="Gene3D" id="3.90.78.10">
    <property type="entry name" value="UDP-N-acetylenolpyruvoylglucosamine reductase, C-terminal domain"/>
    <property type="match status" value="1"/>
</dbReference>
<evidence type="ECO:0000256" key="7">
    <source>
        <dbReference type="ARBA" id="ARBA00022630"/>
    </source>
</evidence>
<evidence type="ECO:0000313" key="19">
    <source>
        <dbReference type="Proteomes" id="UP000199208"/>
    </source>
</evidence>
<sequence length="320" mass="34560">MTTYNLNIEYYETRATEMINKLLETLTRQEVKASAPLSALTSFKIGGPADVLIEPATVEGAADAISTLKDAGYPYMVIGNGSNLLFSDKGYRGAILRIADNLTKVEINETRVVAEAGILLSKLASQLMDRSLAGFEFASGIPGTLGGAVYMNAGAYDGEMKDVVEWADVLMPNGKIETLDNATLGFSYRHSRIMEAGGVVLRVGLKLNRGMYEDIKAKTDDLTEKRTSKQPLEKASAGSTFKRPEGHFAGKLIEDAGLRGLSYGKAQVSPKHCGFIVNNGGATAAEVLHLINVVRKTVRDIYGVTLEPEVRIIPEVPEQV</sequence>
<evidence type="ECO:0000256" key="13">
    <source>
        <dbReference type="ARBA" id="ARBA00023306"/>
    </source>
</evidence>
<feature type="domain" description="FAD-binding PCMH-type" evidence="17">
    <location>
        <begin position="44"/>
        <end position="210"/>
    </location>
</feature>
<dbReference type="PROSITE" id="PS51387">
    <property type="entry name" value="FAD_PCMH"/>
    <property type="match status" value="1"/>
</dbReference>
<dbReference type="EC" id="1.3.1.98" evidence="16"/>
<dbReference type="PANTHER" id="PTHR21071:SF4">
    <property type="entry name" value="UDP-N-ACETYLENOLPYRUVOYLGLUCOSAMINE REDUCTASE"/>
    <property type="match status" value="1"/>
</dbReference>
<feature type="active site" evidence="16">
    <location>
        <position position="189"/>
    </location>
</feature>
<dbReference type="RefSeq" id="WP_092591095.1">
    <property type="nucleotide sequence ID" value="NZ_FMWL01000009.1"/>
</dbReference>
<evidence type="ECO:0000256" key="3">
    <source>
        <dbReference type="ARBA" id="ARBA00004496"/>
    </source>
</evidence>
<evidence type="ECO:0000313" key="18">
    <source>
        <dbReference type="EMBL" id="SCZ79932.1"/>
    </source>
</evidence>
<comment type="catalytic activity">
    <reaction evidence="15 16">
        <text>UDP-N-acetyl-alpha-D-muramate + NADP(+) = UDP-N-acetyl-3-O-(1-carboxyvinyl)-alpha-D-glucosamine + NADPH + H(+)</text>
        <dbReference type="Rhea" id="RHEA:12248"/>
        <dbReference type="ChEBI" id="CHEBI:15378"/>
        <dbReference type="ChEBI" id="CHEBI:57783"/>
        <dbReference type="ChEBI" id="CHEBI:58349"/>
        <dbReference type="ChEBI" id="CHEBI:68483"/>
        <dbReference type="ChEBI" id="CHEBI:70757"/>
        <dbReference type="EC" id="1.3.1.98"/>
    </reaction>
</comment>
<evidence type="ECO:0000256" key="9">
    <source>
        <dbReference type="ARBA" id="ARBA00022857"/>
    </source>
</evidence>
<evidence type="ECO:0000256" key="15">
    <source>
        <dbReference type="ARBA" id="ARBA00048914"/>
    </source>
</evidence>
<dbReference type="Proteomes" id="UP000199208">
    <property type="component" value="Unassembled WGS sequence"/>
</dbReference>
<comment type="similarity">
    <text evidence="16">Belongs to the MurB family.</text>
</comment>
<evidence type="ECO:0000256" key="10">
    <source>
        <dbReference type="ARBA" id="ARBA00022960"/>
    </source>
</evidence>
<dbReference type="GO" id="GO:0051301">
    <property type="term" value="P:cell division"/>
    <property type="evidence" value="ECO:0007669"/>
    <property type="project" value="UniProtKB-KW"/>
</dbReference>
<organism evidence="18 19">
    <name type="scientific">Acidaminobacter hydrogenoformans DSM 2784</name>
    <dbReference type="NCBI Taxonomy" id="1120920"/>
    <lineage>
        <taxon>Bacteria</taxon>
        <taxon>Bacillati</taxon>
        <taxon>Bacillota</taxon>
        <taxon>Clostridia</taxon>
        <taxon>Peptostreptococcales</taxon>
        <taxon>Acidaminobacteraceae</taxon>
        <taxon>Acidaminobacter</taxon>
    </lineage>
</organism>
<feature type="active site" evidence="16">
    <location>
        <position position="309"/>
    </location>
</feature>
<comment type="function">
    <text evidence="2 16">Cell wall formation.</text>
</comment>
<evidence type="ECO:0000256" key="4">
    <source>
        <dbReference type="ARBA" id="ARBA00004752"/>
    </source>
</evidence>
<keyword evidence="14 16" id="KW-0961">Cell wall biogenesis/degradation</keyword>
<dbReference type="Pfam" id="PF02873">
    <property type="entry name" value="MurB_C"/>
    <property type="match status" value="1"/>
</dbReference>
<keyword evidence="7 16" id="KW-0285">Flavoprotein</keyword>
<keyword evidence="8 16" id="KW-0274">FAD</keyword>
<gene>
    <name evidence="16" type="primary">murB</name>
    <name evidence="18" type="ORF">SAMN03080599_02020</name>
</gene>
<keyword evidence="11 16" id="KW-0573">Peptidoglycan synthesis</keyword>
<dbReference type="InterPro" id="IPR003170">
    <property type="entry name" value="MurB"/>
</dbReference>
<comment type="cofactor">
    <cofactor evidence="1 16">
        <name>FAD</name>
        <dbReference type="ChEBI" id="CHEBI:57692"/>
    </cofactor>
</comment>
<keyword evidence="19" id="KW-1185">Reference proteome</keyword>
<accession>A0A1G5S0P0</accession>
<dbReference type="InterPro" id="IPR011601">
    <property type="entry name" value="MurB_C"/>
</dbReference>
<protein>
    <recommendedName>
        <fullName evidence="16">UDP-N-acetylenolpyruvoylglucosamine reductase</fullName>
        <ecNumber evidence="16">1.3.1.98</ecNumber>
    </recommendedName>
    <alternativeName>
        <fullName evidence="16">UDP-N-acetylmuramate dehydrogenase</fullName>
    </alternativeName>
</protein>
<dbReference type="Pfam" id="PF01565">
    <property type="entry name" value="FAD_binding_4"/>
    <property type="match status" value="1"/>
</dbReference>
<dbReference type="InterPro" id="IPR036318">
    <property type="entry name" value="FAD-bd_PCMH-like_sf"/>
</dbReference>
<dbReference type="AlphaFoldDB" id="A0A1G5S0P0"/>
<evidence type="ECO:0000256" key="6">
    <source>
        <dbReference type="ARBA" id="ARBA00022618"/>
    </source>
</evidence>
<dbReference type="GO" id="GO:0009252">
    <property type="term" value="P:peptidoglycan biosynthetic process"/>
    <property type="evidence" value="ECO:0007669"/>
    <property type="project" value="UniProtKB-UniRule"/>
</dbReference>
<dbReference type="PANTHER" id="PTHR21071">
    <property type="entry name" value="UDP-N-ACETYLENOLPYRUVOYLGLUCOSAMINE REDUCTASE"/>
    <property type="match status" value="1"/>
</dbReference>
<evidence type="ECO:0000256" key="5">
    <source>
        <dbReference type="ARBA" id="ARBA00022490"/>
    </source>
</evidence>
<proteinExistence type="inferred from homology"/>
<reference evidence="18 19" key="1">
    <citation type="submission" date="2016-10" db="EMBL/GenBank/DDBJ databases">
        <authorList>
            <person name="de Groot N.N."/>
        </authorList>
    </citation>
    <scope>NUCLEOTIDE SEQUENCE [LARGE SCALE GENOMIC DNA]</scope>
    <source>
        <strain evidence="18 19">DSM 2784</strain>
    </source>
</reference>
<dbReference type="SUPFAM" id="SSF56176">
    <property type="entry name" value="FAD-binding/transporter-associated domain-like"/>
    <property type="match status" value="1"/>
</dbReference>
<dbReference type="NCBIfam" id="TIGR00179">
    <property type="entry name" value="murB"/>
    <property type="match status" value="1"/>
</dbReference>
<dbReference type="InterPro" id="IPR016166">
    <property type="entry name" value="FAD-bd_PCMH"/>
</dbReference>
<evidence type="ECO:0000256" key="1">
    <source>
        <dbReference type="ARBA" id="ARBA00001974"/>
    </source>
</evidence>
<dbReference type="UniPathway" id="UPA00219"/>
<evidence type="ECO:0000256" key="12">
    <source>
        <dbReference type="ARBA" id="ARBA00023002"/>
    </source>
</evidence>
<keyword evidence="12 16" id="KW-0560">Oxidoreductase</keyword>
<dbReference type="GO" id="GO:0008762">
    <property type="term" value="F:UDP-N-acetylmuramate dehydrogenase activity"/>
    <property type="evidence" value="ECO:0007669"/>
    <property type="project" value="UniProtKB-UniRule"/>
</dbReference>
<dbReference type="OrthoDB" id="9804753at2"/>
<dbReference type="InterPro" id="IPR016169">
    <property type="entry name" value="FAD-bd_PCMH_sub2"/>
</dbReference>
<dbReference type="Gene3D" id="3.30.465.10">
    <property type="match status" value="1"/>
</dbReference>
<dbReference type="InterPro" id="IPR016167">
    <property type="entry name" value="FAD-bd_PCMH_sub1"/>
</dbReference>
<dbReference type="InterPro" id="IPR036635">
    <property type="entry name" value="MurB_C_sf"/>
</dbReference>
<dbReference type="Gene3D" id="3.30.43.10">
    <property type="entry name" value="Uridine Diphospho-n-acetylenolpyruvylglucosamine Reductase, domain 2"/>
    <property type="match status" value="1"/>
</dbReference>
<dbReference type="GO" id="GO:0008360">
    <property type="term" value="P:regulation of cell shape"/>
    <property type="evidence" value="ECO:0007669"/>
    <property type="project" value="UniProtKB-KW"/>
</dbReference>
<keyword evidence="13 16" id="KW-0131">Cell cycle</keyword>
<evidence type="ECO:0000256" key="11">
    <source>
        <dbReference type="ARBA" id="ARBA00022984"/>
    </source>
</evidence>
<evidence type="ECO:0000256" key="8">
    <source>
        <dbReference type="ARBA" id="ARBA00022827"/>
    </source>
</evidence>
<evidence type="ECO:0000256" key="16">
    <source>
        <dbReference type="HAMAP-Rule" id="MF_00037"/>
    </source>
</evidence>
<name>A0A1G5S0P0_9FIRM</name>
<dbReference type="InterPro" id="IPR006094">
    <property type="entry name" value="Oxid_FAD_bind_N"/>
</dbReference>
<keyword evidence="9 16" id="KW-0521">NADP</keyword>
<dbReference type="STRING" id="1120920.SAMN03080599_02020"/>
<dbReference type="HAMAP" id="MF_00037">
    <property type="entry name" value="MurB"/>
    <property type="match status" value="1"/>
</dbReference>
<keyword evidence="5 16" id="KW-0963">Cytoplasm</keyword>
<dbReference type="NCBIfam" id="NF010480">
    <property type="entry name" value="PRK13905.1"/>
    <property type="match status" value="1"/>
</dbReference>
<evidence type="ECO:0000256" key="2">
    <source>
        <dbReference type="ARBA" id="ARBA00003921"/>
    </source>
</evidence>